<feature type="chain" id="PRO_5018305412" evidence="1">
    <location>
        <begin position="22"/>
        <end position="334"/>
    </location>
</feature>
<feature type="domain" description="ABC-type glycine betaine transport system substrate-binding" evidence="2">
    <location>
        <begin position="24"/>
        <end position="321"/>
    </location>
</feature>
<dbReference type="GO" id="GO:0022857">
    <property type="term" value="F:transmembrane transporter activity"/>
    <property type="evidence" value="ECO:0007669"/>
    <property type="project" value="InterPro"/>
</dbReference>
<dbReference type="EMBL" id="UXAW01000033">
    <property type="protein sequence ID" value="VDC20262.1"/>
    <property type="molecule type" value="Genomic_DNA"/>
</dbReference>
<dbReference type="Gene3D" id="3.40.190.100">
    <property type="entry name" value="Glycine betaine-binding periplasmic protein, domain 2"/>
    <property type="match status" value="1"/>
</dbReference>
<dbReference type="RefSeq" id="WP_124084837.1">
    <property type="nucleotide sequence ID" value="NZ_UXAW01000033.1"/>
</dbReference>
<dbReference type="OrthoDB" id="9787902at2"/>
<evidence type="ECO:0000256" key="1">
    <source>
        <dbReference type="SAM" id="SignalP"/>
    </source>
</evidence>
<dbReference type="AlphaFoldDB" id="A0A3P5WHM3"/>
<reference evidence="3 4" key="1">
    <citation type="submission" date="2018-11" db="EMBL/GenBank/DDBJ databases">
        <authorList>
            <person name="Criscuolo A."/>
        </authorList>
    </citation>
    <scope>NUCLEOTIDE SEQUENCE [LARGE SCALE GENOMIC DNA]</scope>
    <source>
        <strain evidence="3">ACIP111625</strain>
    </source>
</reference>
<keyword evidence="4" id="KW-1185">Reference proteome</keyword>
<dbReference type="GO" id="GO:0043190">
    <property type="term" value="C:ATP-binding cassette (ABC) transporter complex"/>
    <property type="evidence" value="ECO:0007669"/>
    <property type="project" value="InterPro"/>
</dbReference>
<dbReference type="SUPFAM" id="SSF53850">
    <property type="entry name" value="Periplasmic binding protein-like II"/>
    <property type="match status" value="1"/>
</dbReference>
<protein>
    <submittedName>
        <fullName evidence="3">Glycine betaine-binding periplasmic protein</fullName>
    </submittedName>
</protein>
<gene>
    <name evidence="3" type="primary">proX_1</name>
    <name evidence="3" type="ORF">XINFAN_00401</name>
</gene>
<dbReference type="InterPro" id="IPR007210">
    <property type="entry name" value="ABC_Gly_betaine_transp_sub-bd"/>
</dbReference>
<keyword evidence="1" id="KW-0732">Signal</keyword>
<dbReference type="Proteomes" id="UP000277498">
    <property type="component" value="Unassembled WGS sequence"/>
</dbReference>
<accession>A0A3P5WHM3</accession>
<feature type="signal peptide" evidence="1">
    <location>
        <begin position="1"/>
        <end position="21"/>
    </location>
</feature>
<organism evidence="3 4">
    <name type="scientific">Pseudogemmobacter humi</name>
    <dbReference type="NCBI Taxonomy" id="2483812"/>
    <lineage>
        <taxon>Bacteria</taxon>
        <taxon>Pseudomonadati</taxon>
        <taxon>Pseudomonadota</taxon>
        <taxon>Alphaproteobacteria</taxon>
        <taxon>Rhodobacterales</taxon>
        <taxon>Paracoccaceae</taxon>
        <taxon>Pseudogemmobacter</taxon>
    </lineage>
</organism>
<proteinExistence type="predicted"/>
<dbReference type="Gene3D" id="3.40.190.10">
    <property type="entry name" value="Periplasmic binding protein-like II"/>
    <property type="match status" value="1"/>
</dbReference>
<sequence length="334" mass="36490">MTSLRFFLAAGTSLFALAAQAQTTIVLGELTWDEPRVVNAVLTELLTAEFGASVSQIAADQGAIFGAMARGDGTVDVHPAVWSAAQQSNIDRYVTEEGSVRLNSRPYLATDGFYVTKATSERLGVTSIEDLKDPEIAKAFDVNGDGRGDYWPGAPGWGVTNIYTVKAQSYGLTGHFDALVASDALFKAQLEASEAKGEGLLFYYWEPEALHARYELVKLQEPEFTGFASEDKKDDPQYNPEGCYDYTDPANSPDWLALSKIDCATPAQPIYIAYSASLDERAPEIAHFLSNVSFEPAEIGEMIYKLTEENMDLTAIAKEWHSANGERVAGWKAH</sequence>
<evidence type="ECO:0000313" key="4">
    <source>
        <dbReference type="Proteomes" id="UP000277498"/>
    </source>
</evidence>
<dbReference type="Pfam" id="PF04069">
    <property type="entry name" value="OpuAC"/>
    <property type="match status" value="1"/>
</dbReference>
<evidence type="ECO:0000313" key="3">
    <source>
        <dbReference type="EMBL" id="VDC20262.1"/>
    </source>
</evidence>
<evidence type="ECO:0000259" key="2">
    <source>
        <dbReference type="Pfam" id="PF04069"/>
    </source>
</evidence>
<name>A0A3P5WHM3_9RHOB</name>